<dbReference type="Proteomes" id="UP000019375">
    <property type="component" value="Unassembled WGS sequence"/>
</dbReference>
<dbReference type="InterPro" id="IPR002591">
    <property type="entry name" value="Phosphodiest/P_Trfase"/>
</dbReference>
<dbReference type="SUPFAM" id="SSF53649">
    <property type="entry name" value="Alkaline phosphatase-like"/>
    <property type="match status" value="1"/>
</dbReference>
<organism evidence="1 2">
    <name type="scientific">Zygosaccharomyces bailii (strain CLIB 213 / ATCC 58445 / CBS 680 / BCRC 21525 / NBRC 1098 / NCYC 1416 / NRRL Y-2227)</name>
    <dbReference type="NCBI Taxonomy" id="1333698"/>
    <lineage>
        <taxon>Eukaryota</taxon>
        <taxon>Fungi</taxon>
        <taxon>Dikarya</taxon>
        <taxon>Ascomycota</taxon>
        <taxon>Saccharomycotina</taxon>
        <taxon>Saccharomycetes</taxon>
        <taxon>Saccharomycetales</taxon>
        <taxon>Saccharomycetaceae</taxon>
        <taxon>Zygosaccharomyces</taxon>
    </lineage>
</organism>
<evidence type="ECO:0000313" key="2">
    <source>
        <dbReference type="Proteomes" id="UP000019375"/>
    </source>
</evidence>
<dbReference type="GO" id="GO:0047429">
    <property type="term" value="F:nucleoside triphosphate diphosphatase activity"/>
    <property type="evidence" value="ECO:0007669"/>
    <property type="project" value="TreeGrafter"/>
</dbReference>
<dbReference type="AlphaFoldDB" id="A0A8J2X8V2"/>
<name>A0A8J2X8V2_ZYGB2</name>
<dbReference type="Pfam" id="PF01663">
    <property type="entry name" value="Phosphodiest"/>
    <property type="match status" value="1"/>
</dbReference>
<dbReference type="PANTHER" id="PTHR10151">
    <property type="entry name" value="ECTONUCLEOTIDE PYROPHOSPHATASE/PHOSPHODIESTERASE"/>
    <property type="match status" value="1"/>
</dbReference>
<reference evidence="2" key="1">
    <citation type="journal article" date="2013" name="Genome Announc.">
        <title>Genome sequence of the food spoilage yeast Zygosaccharomyces bailii CLIB 213(T).</title>
        <authorList>
            <person name="Galeote V."/>
            <person name="Bigey F."/>
            <person name="Devillers H."/>
            <person name="Neuveglise C."/>
            <person name="Dequin S."/>
        </authorList>
    </citation>
    <scope>NUCLEOTIDE SEQUENCE [LARGE SCALE GENOMIC DNA]</scope>
    <source>
        <strain evidence="2">CLIB 213 / ATCC 58445 / CBS 680 / CCRC 21525 / NBRC 1098 / NCYC 1416 / NRRL Y-2227</strain>
    </source>
</reference>
<dbReference type="GO" id="GO:0009141">
    <property type="term" value="P:nucleoside triphosphate metabolic process"/>
    <property type="evidence" value="ECO:0007669"/>
    <property type="project" value="TreeGrafter"/>
</dbReference>
<gene>
    <name evidence="1" type="ORF">BN860_02410g</name>
</gene>
<sequence length="523" mass="57853">MNLKFPIRIATAVILVLVTLILLQGARDSARRRGMPGLSGTSSTGRWFDPYARYNNGTHDYYALTFVVSLDGFHPNLISNEATPFLHSLFSLHRGNTTVCPYMIPCFPSQTFPNHWSMVTGQEPGDHGIVSNFFYDSELAAEFSPGDKDPRIWAHSSTPVWADLQRAYESGSYRVAAHMWPGCEVIYDADHSREPAEATAFNGTETLREKAERLLAYLDTDKIEERPQLVLGYAPQVDAYGHGRTYPAPHTQSFQTLLQQVDLFVEALFDGLEQRNLQNFTNVIVVSDHGMATVPAENVILWSELVTDRVNSLVDHVYLEGPALALYPKKGALEQVHSALHELLAAHPLGSRFTLSGPYKAGRQRIAPVWVMPEIHYAVAHNRTLMGTHGYNNTAAEMRGIFLASGPAFAKRYVAPLHNFELQQLLLQLGGVASGFTFSELGADFSDNFDVLRDSFGNGSTYNAVFNNETLPLDDVVQDPQKLGDHPAPPYDSVSGLLDNLLEGLEQLAEWGSGPHGRDLAVI</sequence>
<evidence type="ECO:0000313" key="1">
    <source>
        <dbReference type="EMBL" id="CDF90175.1"/>
    </source>
</evidence>
<dbReference type="InterPro" id="IPR017850">
    <property type="entry name" value="Alkaline_phosphatase_core_sf"/>
</dbReference>
<keyword evidence="2" id="KW-1185">Reference proteome</keyword>
<dbReference type="OrthoDB" id="415411at2759"/>
<dbReference type="EMBL" id="HG316459">
    <property type="protein sequence ID" value="CDF90175.1"/>
    <property type="molecule type" value="Genomic_DNA"/>
</dbReference>
<dbReference type="GO" id="GO:0017111">
    <property type="term" value="F:ribonucleoside triphosphate phosphatase activity"/>
    <property type="evidence" value="ECO:0007669"/>
    <property type="project" value="TreeGrafter"/>
</dbReference>
<dbReference type="CDD" id="cd16018">
    <property type="entry name" value="Enpp"/>
    <property type="match status" value="1"/>
</dbReference>
<proteinExistence type="predicted"/>
<dbReference type="Gene3D" id="3.30.1360.180">
    <property type="match status" value="1"/>
</dbReference>
<protein>
    <submittedName>
        <fullName evidence="1">ZYBA0S06-02410g1_1</fullName>
    </submittedName>
</protein>
<dbReference type="PANTHER" id="PTHR10151:SF120">
    <property type="entry name" value="BIS(5'-ADENOSYL)-TRIPHOSPHATASE"/>
    <property type="match status" value="1"/>
</dbReference>
<dbReference type="Gene3D" id="3.40.720.10">
    <property type="entry name" value="Alkaline Phosphatase, subunit A"/>
    <property type="match status" value="1"/>
</dbReference>
<accession>A0A8J2X8V2</accession>